<proteinExistence type="predicted"/>
<organism evidence="1 2">
    <name type="scientific">Taklimakanibacter albus</name>
    <dbReference type="NCBI Taxonomy" id="2800327"/>
    <lineage>
        <taxon>Bacteria</taxon>
        <taxon>Pseudomonadati</taxon>
        <taxon>Pseudomonadota</taxon>
        <taxon>Alphaproteobacteria</taxon>
        <taxon>Hyphomicrobiales</taxon>
        <taxon>Aestuariivirgaceae</taxon>
        <taxon>Taklimakanibacter</taxon>
    </lineage>
</organism>
<dbReference type="EMBL" id="JAENHL010000006">
    <property type="protein sequence ID" value="MBK1865964.1"/>
    <property type="molecule type" value="Genomic_DNA"/>
</dbReference>
<reference evidence="1" key="1">
    <citation type="submission" date="2021-01" db="EMBL/GenBank/DDBJ databases">
        <authorList>
            <person name="Sun Q."/>
        </authorList>
    </citation>
    <scope>NUCLEOTIDE SEQUENCE</scope>
    <source>
        <strain evidence="1">YIM B02566</strain>
    </source>
</reference>
<keyword evidence="2" id="KW-1185">Reference proteome</keyword>
<gene>
    <name evidence="1" type="ORF">JHL16_06335</name>
</gene>
<dbReference type="Proteomes" id="UP000616151">
    <property type="component" value="Unassembled WGS sequence"/>
</dbReference>
<accession>A0ACC5R046</accession>
<evidence type="ECO:0000313" key="1">
    <source>
        <dbReference type="EMBL" id="MBK1865964.1"/>
    </source>
</evidence>
<protein>
    <submittedName>
        <fullName evidence="1">CvpA family protein</fullName>
    </submittedName>
</protein>
<name>A0ACC5R046_9HYPH</name>
<comment type="caution">
    <text evidence="1">The sequence shown here is derived from an EMBL/GenBank/DDBJ whole genome shotgun (WGS) entry which is preliminary data.</text>
</comment>
<evidence type="ECO:0000313" key="2">
    <source>
        <dbReference type="Proteomes" id="UP000616151"/>
    </source>
</evidence>
<sequence>MPFQLLDLILAGIMIISGLLALMRGFTREVLSLIAWGAAAVGAYFAIRSPELLGFASQYLQPDIVAKIAVGGGIFLIVLIIVSLISVKLSDVVVDSAAGAFDRTLGFFYGLARGLVLVVIAYLFYGWLIPIDRQEDWVKNARTLPIIQSVGEVILSLVPPDIAETLTNSSILGNQNAPSTTQQPPAAQSGSGETTAPTDEEGYKKNESQGLDQLIQGTQGGQQQQNSPPPDNQEQPDFGGQSNPN</sequence>